<dbReference type="AlphaFoldDB" id="A0A8H7AT39"/>
<dbReference type="OrthoDB" id="2831072at2759"/>
<dbReference type="SUPFAM" id="SSF54637">
    <property type="entry name" value="Thioesterase/thiol ester dehydrase-isomerase"/>
    <property type="match status" value="1"/>
</dbReference>
<proteinExistence type="inferred from homology"/>
<name>A0A8H7AT39_9EURO</name>
<dbReference type="EMBL" id="JAACFV010000011">
    <property type="protein sequence ID" value="KAF7512671.1"/>
    <property type="molecule type" value="Genomic_DNA"/>
</dbReference>
<dbReference type="InterPro" id="IPR003736">
    <property type="entry name" value="PAAI_dom"/>
</dbReference>
<keyword evidence="5" id="KW-1185">Reference proteome</keyword>
<dbReference type="PANTHER" id="PTHR21660:SF1">
    <property type="entry name" value="ACYL-COENZYME A THIOESTERASE 13"/>
    <property type="match status" value="1"/>
</dbReference>
<dbReference type="CDD" id="cd03443">
    <property type="entry name" value="PaaI_thioesterase"/>
    <property type="match status" value="1"/>
</dbReference>
<feature type="domain" description="Thioesterase" evidence="3">
    <location>
        <begin position="64"/>
        <end position="142"/>
    </location>
</feature>
<evidence type="ECO:0000256" key="1">
    <source>
        <dbReference type="ARBA" id="ARBA00008324"/>
    </source>
</evidence>
<dbReference type="InterPro" id="IPR029069">
    <property type="entry name" value="HotDog_dom_sf"/>
</dbReference>
<sequence>MMWNSQSFMDPSLSLEERIRALLLYLVEDPQSIDFDTTGSGGVELLSANHYMFTVVPKLCSKAGFLHGGAASTLLDTLTSTALLTIAKAGYWKTLGVSRTLTVTFLRPLPLGTKVFVDCEVVAVEKSMANVKGTMKNADGKVSITSIHDKATVAEPKL</sequence>
<dbReference type="Pfam" id="PF03061">
    <property type="entry name" value="4HBT"/>
    <property type="match status" value="1"/>
</dbReference>
<dbReference type="InterPro" id="IPR039298">
    <property type="entry name" value="ACOT13"/>
</dbReference>
<reference evidence="4" key="1">
    <citation type="submission" date="2020-02" db="EMBL/GenBank/DDBJ databases">
        <authorList>
            <person name="Palmer J.M."/>
        </authorList>
    </citation>
    <scope>NUCLEOTIDE SEQUENCE</scope>
    <source>
        <strain evidence="4">EPUS1.4</strain>
        <tissue evidence="4">Thallus</tissue>
    </source>
</reference>
<dbReference type="Proteomes" id="UP000606974">
    <property type="component" value="Unassembled WGS sequence"/>
</dbReference>
<evidence type="ECO:0000313" key="5">
    <source>
        <dbReference type="Proteomes" id="UP000606974"/>
    </source>
</evidence>
<organism evidence="4 5">
    <name type="scientific">Endocarpon pusillum</name>
    <dbReference type="NCBI Taxonomy" id="364733"/>
    <lineage>
        <taxon>Eukaryota</taxon>
        <taxon>Fungi</taxon>
        <taxon>Dikarya</taxon>
        <taxon>Ascomycota</taxon>
        <taxon>Pezizomycotina</taxon>
        <taxon>Eurotiomycetes</taxon>
        <taxon>Chaetothyriomycetidae</taxon>
        <taxon>Verrucariales</taxon>
        <taxon>Verrucariaceae</taxon>
        <taxon>Endocarpon</taxon>
    </lineage>
</organism>
<accession>A0A8H7AT39</accession>
<comment type="similarity">
    <text evidence="1">Belongs to the thioesterase PaaI family.</text>
</comment>
<dbReference type="PANTHER" id="PTHR21660">
    <property type="entry name" value="THIOESTERASE SUPERFAMILY MEMBER-RELATED"/>
    <property type="match status" value="1"/>
</dbReference>
<dbReference type="InterPro" id="IPR006683">
    <property type="entry name" value="Thioestr_dom"/>
</dbReference>
<evidence type="ECO:0000259" key="3">
    <source>
        <dbReference type="Pfam" id="PF03061"/>
    </source>
</evidence>
<protein>
    <recommendedName>
        <fullName evidence="3">Thioesterase domain-containing protein</fullName>
    </recommendedName>
</protein>
<dbReference type="NCBIfam" id="TIGR00369">
    <property type="entry name" value="unchar_dom_1"/>
    <property type="match status" value="1"/>
</dbReference>
<dbReference type="Gene3D" id="3.10.129.10">
    <property type="entry name" value="Hotdog Thioesterase"/>
    <property type="match status" value="1"/>
</dbReference>
<evidence type="ECO:0000313" key="4">
    <source>
        <dbReference type="EMBL" id="KAF7512671.1"/>
    </source>
</evidence>
<dbReference type="GO" id="GO:0047617">
    <property type="term" value="F:fatty acyl-CoA hydrolase activity"/>
    <property type="evidence" value="ECO:0007669"/>
    <property type="project" value="InterPro"/>
</dbReference>
<gene>
    <name evidence="4" type="ORF">GJ744_000932</name>
</gene>
<keyword evidence="2" id="KW-0378">Hydrolase</keyword>
<comment type="caution">
    <text evidence="4">The sequence shown here is derived from an EMBL/GenBank/DDBJ whole genome shotgun (WGS) entry which is preliminary data.</text>
</comment>
<evidence type="ECO:0000256" key="2">
    <source>
        <dbReference type="ARBA" id="ARBA00022801"/>
    </source>
</evidence>